<dbReference type="RefSeq" id="WP_163300924.1">
    <property type="nucleotide sequence ID" value="NZ_JAAGRQ010000010.1"/>
</dbReference>
<evidence type="ECO:0000256" key="2">
    <source>
        <dbReference type="RuleBase" id="RU362080"/>
    </source>
</evidence>
<dbReference type="Gene3D" id="6.10.250.330">
    <property type="match status" value="1"/>
</dbReference>
<reference evidence="3 4" key="1">
    <citation type="submission" date="2020-02" db="EMBL/GenBank/DDBJ databases">
        <title>Comparative genomics of sulfur disproportionating microorganisms.</title>
        <authorList>
            <person name="Ward L.M."/>
            <person name="Bertran E."/>
            <person name="Johnston D.T."/>
        </authorList>
    </citation>
    <scope>NUCLEOTIDE SEQUENCE [LARGE SCALE GENOMIC DNA]</scope>
    <source>
        <strain evidence="3 4">DSM 3696</strain>
    </source>
</reference>
<organism evidence="3 4">
    <name type="scientific">Desulfolutivibrio sulfodismutans</name>
    <dbReference type="NCBI Taxonomy" id="63561"/>
    <lineage>
        <taxon>Bacteria</taxon>
        <taxon>Pseudomonadati</taxon>
        <taxon>Thermodesulfobacteriota</taxon>
        <taxon>Desulfovibrionia</taxon>
        <taxon>Desulfovibrionales</taxon>
        <taxon>Desulfovibrionaceae</taxon>
        <taxon>Desulfolutivibrio</taxon>
    </lineage>
</organism>
<comment type="function">
    <text evidence="2">Antitoxin component of a type II toxin-antitoxin (TA) system.</text>
</comment>
<dbReference type="NCBIfam" id="TIGR01552">
    <property type="entry name" value="phd_fam"/>
    <property type="match status" value="1"/>
</dbReference>
<name>A0A7K3NI76_9BACT</name>
<dbReference type="EMBL" id="JAAGRQ010000010">
    <property type="protein sequence ID" value="NDY55870.1"/>
    <property type="molecule type" value="Genomic_DNA"/>
</dbReference>
<dbReference type="InterPro" id="IPR036165">
    <property type="entry name" value="YefM-like_sf"/>
</dbReference>
<dbReference type="Gene3D" id="3.40.1620.10">
    <property type="entry name" value="YefM-like domain"/>
    <property type="match status" value="1"/>
</dbReference>
<dbReference type="InterPro" id="IPR051405">
    <property type="entry name" value="phD/YefM_antitoxin"/>
</dbReference>
<keyword evidence="4" id="KW-1185">Reference proteome</keyword>
<dbReference type="SUPFAM" id="SSF143120">
    <property type="entry name" value="YefM-like"/>
    <property type="match status" value="1"/>
</dbReference>
<comment type="similarity">
    <text evidence="1 2">Belongs to the phD/YefM antitoxin family.</text>
</comment>
<dbReference type="PANTHER" id="PTHR33713:SF6">
    <property type="entry name" value="ANTITOXIN YEFM"/>
    <property type="match status" value="1"/>
</dbReference>
<dbReference type="InterPro" id="IPR006442">
    <property type="entry name" value="Antitoxin_Phd/YefM"/>
</dbReference>
<dbReference type="Proteomes" id="UP000469724">
    <property type="component" value="Unassembled WGS sequence"/>
</dbReference>
<gene>
    <name evidence="3" type="ORF">G3N56_03825</name>
</gene>
<comment type="caution">
    <text evidence="3">The sequence shown here is derived from an EMBL/GenBank/DDBJ whole genome shotgun (WGS) entry which is preliminary data.</text>
</comment>
<accession>A0A7K3NI76</accession>
<dbReference type="PANTHER" id="PTHR33713">
    <property type="entry name" value="ANTITOXIN YAFN-RELATED"/>
    <property type="match status" value="1"/>
</dbReference>
<sequence length="84" mass="9059">MRQVSLSYVKNRLSAIMDQVYADGKPIVITRPDGPSVVLMSLPGYNGLEETLYLLASPANATRLRASLAHARSGEVCEKSGIPL</sequence>
<dbReference type="AlphaFoldDB" id="A0A7K3NI76"/>
<evidence type="ECO:0000313" key="4">
    <source>
        <dbReference type="Proteomes" id="UP000469724"/>
    </source>
</evidence>
<evidence type="ECO:0000313" key="3">
    <source>
        <dbReference type="EMBL" id="NDY55870.1"/>
    </source>
</evidence>
<dbReference type="Pfam" id="PF02604">
    <property type="entry name" value="PhdYeFM_antitox"/>
    <property type="match status" value="1"/>
</dbReference>
<protein>
    <recommendedName>
        <fullName evidence="2">Antitoxin</fullName>
    </recommendedName>
</protein>
<proteinExistence type="inferred from homology"/>
<evidence type="ECO:0000256" key="1">
    <source>
        <dbReference type="ARBA" id="ARBA00009981"/>
    </source>
</evidence>